<organism evidence="4 5">
    <name type="scientific">Bifidobacterium bohemicum DSM 22767</name>
    <dbReference type="NCBI Taxonomy" id="1437606"/>
    <lineage>
        <taxon>Bacteria</taxon>
        <taxon>Bacillati</taxon>
        <taxon>Actinomycetota</taxon>
        <taxon>Actinomycetes</taxon>
        <taxon>Bifidobacteriales</taxon>
        <taxon>Bifidobacteriaceae</taxon>
        <taxon>Bifidobacterium</taxon>
    </lineage>
</organism>
<evidence type="ECO:0000256" key="2">
    <source>
        <dbReference type="ARBA" id="ARBA00023008"/>
    </source>
</evidence>
<protein>
    <submittedName>
        <fullName evidence="4">Metal-sensitive transcriptional repressor domain protein</fullName>
    </submittedName>
</protein>
<feature type="region of interest" description="Disordered" evidence="3">
    <location>
        <begin position="1"/>
        <end position="59"/>
    </location>
</feature>
<dbReference type="STRING" id="1437606.BBOH_0283"/>
<comment type="similarity">
    <text evidence="1">Belongs to the CsoR family.</text>
</comment>
<dbReference type="Gene3D" id="1.20.58.1000">
    <property type="entry name" value="Metal-sensitive repressor, helix protomer"/>
    <property type="match status" value="1"/>
</dbReference>
<accession>A0A086ZJW1</accession>
<evidence type="ECO:0000256" key="1">
    <source>
        <dbReference type="ARBA" id="ARBA00005428"/>
    </source>
</evidence>
<dbReference type="PANTHER" id="PTHR33677">
    <property type="entry name" value="TRANSCRIPTIONAL REPRESSOR FRMR-RELATED"/>
    <property type="match status" value="1"/>
</dbReference>
<name>A0A086ZJW1_9BIFI</name>
<dbReference type="InterPro" id="IPR003735">
    <property type="entry name" value="Metal_Tscrpt_repr"/>
</dbReference>
<dbReference type="Proteomes" id="UP000029096">
    <property type="component" value="Unassembled WGS sequence"/>
</dbReference>
<dbReference type="PANTHER" id="PTHR33677:SF3">
    <property type="entry name" value="COPPER-SENSING TRANSCRIPTIONAL REPRESSOR RICR"/>
    <property type="match status" value="1"/>
</dbReference>
<evidence type="ECO:0000313" key="4">
    <source>
        <dbReference type="EMBL" id="KFI46811.1"/>
    </source>
</evidence>
<sequence>MAKNINSRNGIKPTRKKSGTTQIDTTAGRPRSAASDVNIRPHGGNAQTQRNATGTKNTDGLHVHDSSDDLTCTHVGYVHDKRKLMARMRRVEGQVHAITSMIESDTYCVDVLTQIAASTSALKSAALILLEDHLNSCVACAAAQGGPVADEKMDEAIAAITRLVKS</sequence>
<dbReference type="EMBL" id="JGYP01000001">
    <property type="protein sequence ID" value="KFI46811.1"/>
    <property type="molecule type" value="Genomic_DNA"/>
</dbReference>
<dbReference type="Pfam" id="PF02583">
    <property type="entry name" value="Trns_repr_metal"/>
    <property type="match status" value="1"/>
</dbReference>
<dbReference type="GO" id="GO:0046872">
    <property type="term" value="F:metal ion binding"/>
    <property type="evidence" value="ECO:0007669"/>
    <property type="project" value="InterPro"/>
</dbReference>
<keyword evidence="2" id="KW-0186">Copper</keyword>
<dbReference type="GO" id="GO:0045892">
    <property type="term" value="P:negative regulation of DNA-templated transcription"/>
    <property type="evidence" value="ECO:0007669"/>
    <property type="project" value="UniProtKB-ARBA"/>
</dbReference>
<gene>
    <name evidence="4" type="ORF">BBOH_0283</name>
</gene>
<evidence type="ECO:0000313" key="5">
    <source>
        <dbReference type="Proteomes" id="UP000029096"/>
    </source>
</evidence>
<feature type="compositionally biased region" description="Polar residues" evidence="3">
    <location>
        <begin position="45"/>
        <end position="58"/>
    </location>
</feature>
<proteinExistence type="inferred from homology"/>
<dbReference type="eggNOG" id="COG1937">
    <property type="taxonomic scope" value="Bacteria"/>
</dbReference>
<reference evidence="4 5" key="1">
    <citation type="submission" date="2014-03" db="EMBL/GenBank/DDBJ databases">
        <title>Genomics of Bifidobacteria.</title>
        <authorList>
            <person name="Ventura M."/>
            <person name="Milani C."/>
            <person name="Lugli G.A."/>
        </authorList>
    </citation>
    <scope>NUCLEOTIDE SEQUENCE [LARGE SCALE GENOMIC DNA]</scope>
    <source>
        <strain evidence="4 5">DSM 22767</strain>
    </source>
</reference>
<comment type="caution">
    <text evidence="4">The sequence shown here is derived from an EMBL/GenBank/DDBJ whole genome shotgun (WGS) entry which is preliminary data.</text>
</comment>
<dbReference type="InterPro" id="IPR038390">
    <property type="entry name" value="Metal_Tscrpt_repr_sf"/>
</dbReference>
<keyword evidence="5" id="KW-1185">Reference proteome</keyword>
<dbReference type="CDD" id="cd10148">
    <property type="entry name" value="CsoR-like_DUF156"/>
    <property type="match status" value="1"/>
</dbReference>
<dbReference type="AlphaFoldDB" id="A0A086ZJW1"/>
<evidence type="ECO:0000256" key="3">
    <source>
        <dbReference type="SAM" id="MobiDB-lite"/>
    </source>
</evidence>
<dbReference type="GO" id="GO:0003677">
    <property type="term" value="F:DNA binding"/>
    <property type="evidence" value="ECO:0007669"/>
    <property type="project" value="InterPro"/>
</dbReference>